<dbReference type="PRINTS" id="PR00081">
    <property type="entry name" value="GDHRDH"/>
</dbReference>
<dbReference type="SUPFAM" id="SSF51735">
    <property type="entry name" value="NAD(P)-binding Rossmann-fold domains"/>
    <property type="match status" value="1"/>
</dbReference>
<protein>
    <submittedName>
        <fullName evidence="4">Putative short chain-type dehydrogenase</fullName>
    </submittedName>
</protein>
<dbReference type="EMBL" id="GANO01000376">
    <property type="protein sequence ID" value="JAB59495.1"/>
    <property type="molecule type" value="mRNA"/>
</dbReference>
<evidence type="ECO:0000256" key="3">
    <source>
        <dbReference type="RuleBase" id="RU000363"/>
    </source>
</evidence>
<proteinExistence type="evidence at transcript level"/>
<dbReference type="PRINTS" id="PR00080">
    <property type="entry name" value="SDRFAMILY"/>
</dbReference>
<dbReference type="InterPro" id="IPR051468">
    <property type="entry name" value="Fungal_SecMetab_SDRs"/>
</dbReference>
<reference evidence="4" key="1">
    <citation type="journal article" date="2014" name="Insect Biochem. Mol. Biol.">
        <title>An insight into the sialome of the frog biting fly, Corethrella appendiculata.</title>
        <authorList>
            <person name="Ribeiro J.M.C."/>
            <person name="Chagas A.C."/>
            <person name="Pham V.M."/>
            <person name="Lounibos L.P."/>
            <person name="Calvo E."/>
        </authorList>
    </citation>
    <scope>NUCLEOTIDE SEQUENCE</scope>
    <source>
        <tissue evidence="4">Salivary glands</tissue>
    </source>
</reference>
<accession>U5ENZ9</accession>
<keyword evidence="2" id="KW-0560">Oxidoreductase</keyword>
<dbReference type="Pfam" id="PF00106">
    <property type="entry name" value="adh_short"/>
    <property type="match status" value="1"/>
</dbReference>
<dbReference type="PANTHER" id="PTHR43544">
    <property type="entry name" value="SHORT-CHAIN DEHYDROGENASE/REDUCTASE"/>
    <property type="match status" value="1"/>
</dbReference>
<evidence type="ECO:0000313" key="4">
    <source>
        <dbReference type="EMBL" id="JAB59495.1"/>
    </source>
</evidence>
<dbReference type="CDD" id="cd05325">
    <property type="entry name" value="carb_red_sniffer_like_SDR_c"/>
    <property type="match status" value="1"/>
</dbReference>
<name>U5ENZ9_9DIPT</name>
<dbReference type="PANTHER" id="PTHR43544:SF7">
    <property type="entry name" value="NADB-LER2"/>
    <property type="match status" value="1"/>
</dbReference>
<sequence>MKSILITGANRGLGLGFLKALLQHPNQPEHIFATYRDPAKSQELLSLEKQYKHLHTYKIDVTDFEAYQAFYEEVAKILDGIGLNLLYNNAGVGYFNNLRNTTSEDLNKTYKINFMAPILLTQTFYPLLKLAAEKNSTLQGIHRAAVINISSEEASIKDSYGGNYSYRCSKAALNAATKSMSIDFQSDKIIAISLHPGWVRTDMGGSCAPLSVQESSRKVLKTILSFSDKDNGRYLQYDGTDLNW</sequence>
<dbReference type="Gene3D" id="3.40.50.720">
    <property type="entry name" value="NAD(P)-binding Rossmann-like Domain"/>
    <property type="match status" value="1"/>
</dbReference>
<dbReference type="AlphaFoldDB" id="U5ENZ9"/>
<dbReference type="InterPro" id="IPR036291">
    <property type="entry name" value="NAD(P)-bd_dom_sf"/>
</dbReference>
<keyword evidence="1" id="KW-0521">NADP</keyword>
<evidence type="ECO:0000256" key="1">
    <source>
        <dbReference type="ARBA" id="ARBA00022857"/>
    </source>
</evidence>
<organism evidence="4">
    <name type="scientific">Corethrella appendiculata</name>
    <dbReference type="NCBI Taxonomy" id="1370023"/>
    <lineage>
        <taxon>Eukaryota</taxon>
        <taxon>Metazoa</taxon>
        <taxon>Ecdysozoa</taxon>
        <taxon>Arthropoda</taxon>
        <taxon>Hexapoda</taxon>
        <taxon>Insecta</taxon>
        <taxon>Pterygota</taxon>
        <taxon>Neoptera</taxon>
        <taxon>Endopterygota</taxon>
        <taxon>Diptera</taxon>
        <taxon>Nematocera</taxon>
        <taxon>Culicoidea</taxon>
        <taxon>Chaoboridae</taxon>
        <taxon>Corethrella</taxon>
    </lineage>
</organism>
<evidence type="ECO:0000256" key="2">
    <source>
        <dbReference type="ARBA" id="ARBA00023002"/>
    </source>
</evidence>
<dbReference type="GO" id="GO:0005737">
    <property type="term" value="C:cytoplasm"/>
    <property type="evidence" value="ECO:0007669"/>
    <property type="project" value="TreeGrafter"/>
</dbReference>
<dbReference type="InterPro" id="IPR002347">
    <property type="entry name" value="SDR_fam"/>
</dbReference>
<dbReference type="GO" id="GO:0016491">
    <property type="term" value="F:oxidoreductase activity"/>
    <property type="evidence" value="ECO:0007669"/>
    <property type="project" value="UniProtKB-KW"/>
</dbReference>
<comment type="similarity">
    <text evidence="3">Belongs to the short-chain dehydrogenases/reductases (SDR) family.</text>
</comment>